<keyword evidence="2" id="KW-1185">Reference proteome</keyword>
<dbReference type="KEGG" id="brs:S23_34820"/>
<name>A0AAI8MEY2_9BRAD</name>
<gene>
    <name evidence="1" type="ORF">S23_34820</name>
</gene>
<reference evidence="1 2" key="1">
    <citation type="journal article" date="2012" name="Microbes Environ.">
        <title>Complete genome sequence of Bradyrhizobium sp. S23321: insights into symbiosis evolution in soil oligotrophs.</title>
        <authorList>
            <person name="Okubo T."/>
            <person name="Tsukui T."/>
            <person name="Maita H."/>
            <person name="Okamoto S."/>
            <person name="Oshima K."/>
            <person name="Fujisawa T."/>
            <person name="Saito A."/>
            <person name="Futamata H."/>
            <person name="Hattori R."/>
            <person name="Shimomura Y."/>
            <person name="Haruta S."/>
            <person name="Morimoto S."/>
            <person name="Wang Y."/>
            <person name="Sakai Y."/>
            <person name="Hattori M."/>
            <person name="Aizawa S."/>
            <person name="Nagashima K.V.P."/>
            <person name="Masuda S."/>
            <person name="Hattori T."/>
            <person name="Yamashita A."/>
            <person name="Bao Z."/>
            <person name="Hayatsu M."/>
            <person name="Kajiya-Kanegae H."/>
            <person name="Yoshinaga I."/>
            <person name="Sakamoto K."/>
            <person name="Toyota K."/>
            <person name="Nakao M."/>
            <person name="Kohara M."/>
            <person name="Anda M."/>
            <person name="Niwa R."/>
            <person name="Jung-Hwan P."/>
            <person name="Sameshima-Saito R."/>
            <person name="Tokuda S."/>
            <person name="Yamamoto S."/>
            <person name="Yamamoto S."/>
            <person name="Yokoyama T."/>
            <person name="Akutsu T."/>
            <person name="Nakamura Y."/>
            <person name="Nakahira-Yanaka Y."/>
            <person name="Takada Hoshino Y."/>
            <person name="Hirakawa H."/>
            <person name="Mitsui H."/>
            <person name="Terasawa K."/>
            <person name="Itakura M."/>
            <person name="Sato S."/>
            <person name="Ikeda-Ohtsubo W."/>
            <person name="Sakakura N."/>
            <person name="Kaminuma E."/>
            <person name="Minamisawa K."/>
        </authorList>
    </citation>
    <scope>NUCLEOTIDE SEQUENCE [LARGE SCALE GENOMIC DNA]</scope>
    <source>
        <strain evidence="1 2">S23321</strain>
    </source>
</reference>
<accession>A0AAI8MEY2</accession>
<evidence type="ECO:0000313" key="2">
    <source>
        <dbReference type="Proteomes" id="UP000007886"/>
    </source>
</evidence>
<sequence>MSRRRGVRRADIFAGTDFMPNAIEQIVNAYVRLKNRRGLDALMMHRQRLAVDLKSKSGYDFSLPIGQIDEEIAIIEEGLSRLKAESTDPGATRPV</sequence>
<protein>
    <submittedName>
        <fullName evidence="1">Uncharacterized protein</fullName>
    </submittedName>
</protein>
<dbReference type="AlphaFoldDB" id="A0AAI8MEY2"/>
<proteinExistence type="predicted"/>
<dbReference type="EMBL" id="AP012279">
    <property type="protein sequence ID" value="BAL76683.1"/>
    <property type="molecule type" value="Genomic_DNA"/>
</dbReference>
<evidence type="ECO:0000313" key="1">
    <source>
        <dbReference type="EMBL" id="BAL76683.1"/>
    </source>
</evidence>
<dbReference type="Proteomes" id="UP000007886">
    <property type="component" value="Chromosome"/>
</dbReference>
<organism evidence="1 2">
    <name type="scientific">Bradyrhizobium cosmicum</name>
    <dbReference type="NCBI Taxonomy" id="1404864"/>
    <lineage>
        <taxon>Bacteria</taxon>
        <taxon>Pseudomonadati</taxon>
        <taxon>Pseudomonadota</taxon>
        <taxon>Alphaproteobacteria</taxon>
        <taxon>Hyphomicrobiales</taxon>
        <taxon>Nitrobacteraceae</taxon>
        <taxon>Bradyrhizobium</taxon>
    </lineage>
</organism>